<feature type="region of interest" description="Disordered" evidence="1">
    <location>
        <begin position="18"/>
        <end position="51"/>
    </location>
</feature>
<feature type="compositionally biased region" description="Basic and acidic residues" evidence="1">
    <location>
        <begin position="345"/>
        <end position="363"/>
    </location>
</feature>
<dbReference type="PANTHER" id="PTHR23005:SF3">
    <property type="entry name" value="RETINITIS PIGMENTOSA 1-LIKE 1 PROTEIN"/>
    <property type="match status" value="1"/>
</dbReference>
<feature type="compositionally biased region" description="Acidic residues" evidence="1">
    <location>
        <begin position="243"/>
        <end position="256"/>
    </location>
</feature>
<protein>
    <recommendedName>
        <fullName evidence="4">Retinitis pigmentosa 1-like 1 protein</fullName>
    </recommendedName>
</protein>
<dbReference type="AlphaFoldDB" id="A0AAE0QYU9"/>
<accession>A0AAE0QYU9</accession>
<evidence type="ECO:0000313" key="2">
    <source>
        <dbReference type="EMBL" id="KAK3537562.1"/>
    </source>
</evidence>
<feature type="region of interest" description="Disordered" evidence="1">
    <location>
        <begin position="129"/>
        <end position="162"/>
    </location>
</feature>
<organism evidence="2 3">
    <name type="scientific">Hemibagrus guttatus</name>
    <dbReference type="NCBI Taxonomy" id="175788"/>
    <lineage>
        <taxon>Eukaryota</taxon>
        <taxon>Metazoa</taxon>
        <taxon>Chordata</taxon>
        <taxon>Craniata</taxon>
        <taxon>Vertebrata</taxon>
        <taxon>Euteleostomi</taxon>
        <taxon>Actinopterygii</taxon>
        <taxon>Neopterygii</taxon>
        <taxon>Teleostei</taxon>
        <taxon>Ostariophysi</taxon>
        <taxon>Siluriformes</taxon>
        <taxon>Bagridae</taxon>
        <taxon>Hemibagrus</taxon>
    </lineage>
</organism>
<proteinExistence type="predicted"/>
<feature type="compositionally biased region" description="Basic and acidic residues" evidence="1">
    <location>
        <begin position="260"/>
        <end position="285"/>
    </location>
</feature>
<feature type="compositionally biased region" description="Basic and acidic residues" evidence="1">
    <location>
        <begin position="433"/>
        <end position="449"/>
    </location>
</feature>
<gene>
    <name evidence="2" type="ORF">QTP70_013783</name>
</gene>
<feature type="compositionally biased region" description="Basic and acidic residues" evidence="1">
    <location>
        <begin position="491"/>
        <end position="511"/>
    </location>
</feature>
<feature type="region of interest" description="Disordered" evidence="1">
    <location>
        <begin position="174"/>
        <end position="523"/>
    </location>
</feature>
<feature type="compositionally biased region" description="Basic and acidic residues" evidence="1">
    <location>
        <begin position="398"/>
        <end position="412"/>
    </location>
</feature>
<name>A0AAE0QYU9_9TELE</name>
<reference evidence="2" key="1">
    <citation type="submission" date="2023-06" db="EMBL/GenBank/DDBJ databases">
        <title>Male Hemibagrus guttatus genome.</title>
        <authorList>
            <person name="Bian C."/>
        </authorList>
    </citation>
    <scope>NUCLEOTIDE SEQUENCE</scope>
    <source>
        <strain evidence="2">Male_cb2023</strain>
        <tissue evidence="2">Muscle</tissue>
    </source>
</reference>
<sequence length="569" mass="64010">MISELKEEVHKRIQSTINRELQKIQSRAGKTPRPPISMLSRDSTVKTEQRRRRLKVMQDKLINPSRSEYINSVSGTEFSDQRSEDEYCPCDACMKKKMASRVVQCAEALNVPPVLKEFDLRRILQTKKDPPVNMPVQSKLDEQKDQSEGADSSSVKDKNNLEVVREVKEEAILTEHEIQENQDKDVGVINDGVRTGPSEEPSDEKMFDGNIDRADDGDSKTERERHEVGEDLEDKYTDKKDEEEMNREDEEAEEATEGNTKLDEEVAMEKGPPDELAAERKKTECSDIEEGEGNPVEEKESIDEKAEEEVSEGELNKQSKTGEAEEEKRDEIEEKAEIPEEGEETENRTGEETQSAKEGKISGDESGEDENSNETSDEQTQDDAPAAAAVAKPRKNKKAEIIQGEKTEEDGTTRTSEAKISTKNSADENQSESIEKENEFEKESHDSKGKTCIQKPTKKKDNISVAGQLVSEEEEEEEEEEEDGDIDGYGTDEKHQTDTSADSIERQEKGPDPPSQTYGDESDCKLITQLTKTSVESQTGSLEYSTNMMVKEKLRDIQSLMESLNDQGS</sequence>
<feature type="compositionally biased region" description="Acidic residues" evidence="1">
    <location>
        <begin position="365"/>
        <end position="381"/>
    </location>
</feature>
<feature type="compositionally biased region" description="Basic and acidic residues" evidence="1">
    <location>
        <begin position="203"/>
        <end position="242"/>
    </location>
</feature>
<comment type="caution">
    <text evidence="2">The sequence shown here is derived from an EMBL/GenBank/DDBJ whole genome shotgun (WGS) entry which is preliminary data.</text>
</comment>
<dbReference type="GO" id="GO:0042461">
    <property type="term" value="P:photoreceptor cell development"/>
    <property type="evidence" value="ECO:0007669"/>
    <property type="project" value="TreeGrafter"/>
</dbReference>
<feature type="compositionally biased region" description="Basic and acidic residues" evidence="1">
    <location>
        <begin position="314"/>
        <end position="338"/>
    </location>
</feature>
<evidence type="ECO:0008006" key="4">
    <source>
        <dbReference type="Google" id="ProtNLM"/>
    </source>
</evidence>
<dbReference type="Proteomes" id="UP001274896">
    <property type="component" value="Unassembled WGS sequence"/>
</dbReference>
<dbReference type="PANTHER" id="PTHR23005">
    <property type="entry name" value="RETINITIS PIGMENTOSA 1 PROTEIN"/>
    <property type="match status" value="1"/>
</dbReference>
<evidence type="ECO:0000313" key="3">
    <source>
        <dbReference type="Proteomes" id="UP001274896"/>
    </source>
</evidence>
<dbReference type="GO" id="GO:0060041">
    <property type="term" value="P:retina development in camera-type eye"/>
    <property type="evidence" value="ECO:0007669"/>
    <property type="project" value="TreeGrafter"/>
</dbReference>
<feature type="compositionally biased region" description="Acidic residues" evidence="1">
    <location>
        <begin position="471"/>
        <end position="486"/>
    </location>
</feature>
<feature type="compositionally biased region" description="Polar residues" evidence="1">
    <location>
        <begin position="413"/>
        <end position="428"/>
    </location>
</feature>
<dbReference type="EMBL" id="JAUCMX010000008">
    <property type="protein sequence ID" value="KAK3537562.1"/>
    <property type="molecule type" value="Genomic_DNA"/>
</dbReference>
<dbReference type="GO" id="GO:0005930">
    <property type="term" value="C:axoneme"/>
    <property type="evidence" value="ECO:0007669"/>
    <property type="project" value="TreeGrafter"/>
</dbReference>
<feature type="compositionally biased region" description="Basic and acidic residues" evidence="1">
    <location>
        <begin position="174"/>
        <end position="186"/>
    </location>
</feature>
<keyword evidence="3" id="KW-1185">Reference proteome</keyword>
<evidence type="ECO:0000256" key="1">
    <source>
        <dbReference type="SAM" id="MobiDB-lite"/>
    </source>
</evidence>
<dbReference type="GO" id="GO:0035082">
    <property type="term" value="P:axoneme assembly"/>
    <property type="evidence" value="ECO:0007669"/>
    <property type="project" value="TreeGrafter"/>
</dbReference>